<dbReference type="InterPro" id="IPR027417">
    <property type="entry name" value="P-loop_NTPase"/>
</dbReference>
<dbReference type="InterPro" id="IPR003959">
    <property type="entry name" value="ATPase_AAA_core"/>
</dbReference>
<feature type="region of interest" description="Disordered" evidence="1">
    <location>
        <begin position="1"/>
        <end position="70"/>
    </location>
</feature>
<dbReference type="PANTHER" id="PTHR46411">
    <property type="entry name" value="FAMILY ATPASE, PUTATIVE-RELATED"/>
    <property type="match status" value="1"/>
</dbReference>
<dbReference type="InterPro" id="IPR003593">
    <property type="entry name" value="AAA+_ATPase"/>
</dbReference>
<dbReference type="SMART" id="SM00382">
    <property type="entry name" value="AAA"/>
    <property type="match status" value="1"/>
</dbReference>
<dbReference type="EMBL" id="JAJVCZ030000007">
    <property type="protein sequence ID" value="KAL0257627.1"/>
    <property type="molecule type" value="Genomic_DNA"/>
</dbReference>
<dbReference type="PANTHER" id="PTHR46411:SF3">
    <property type="entry name" value="AAA+ ATPASE DOMAIN-CONTAINING PROTEIN"/>
    <property type="match status" value="1"/>
</dbReference>
<gene>
    <name evidence="3" type="ORF">SLS55_006790</name>
</gene>
<reference evidence="3 4" key="1">
    <citation type="submission" date="2024-02" db="EMBL/GenBank/DDBJ databases">
        <title>De novo assembly and annotation of 12 fungi associated with fruit tree decline syndrome in Ontario, Canada.</title>
        <authorList>
            <person name="Sulman M."/>
            <person name="Ellouze W."/>
            <person name="Ilyukhin E."/>
        </authorList>
    </citation>
    <scope>NUCLEOTIDE SEQUENCE [LARGE SCALE GENOMIC DNA]</scope>
    <source>
        <strain evidence="3 4">FDS-637</strain>
    </source>
</reference>
<dbReference type="GeneID" id="92010875"/>
<accession>A0ABR3CAH5</accession>
<dbReference type="RefSeq" id="XP_066630656.1">
    <property type="nucleotide sequence ID" value="XM_066778219.1"/>
</dbReference>
<keyword evidence="4" id="KW-1185">Reference proteome</keyword>
<dbReference type="Gene3D" id="3.40.50.300">
    <property type="entry name" value="P-loop containing nucleotide triphosphate hydrolases"/>
    <property type="match status" value="1"/>
</dbReference>
<dbReference type="CDD" id="cd19481">
    <property type="entry name" value="RecA-like_protease"/>
    <property type="match status" value="1"/>
</dbReference>
<dbReference type="Pfam" id="PF00004">
    <property type="entry name" value="AAA"/>
    <property type="match status" value="1"/>
</dbReference>
<evidence type="ECO:0000313" key="3">
    <source>
        <dbReference type="EMBL" id="KAL0257627.1"/>
    </source>
</evidence>
<name>A0ABR3CAH5_9PEZI</name>
<sequence length="750" mass="83852">MAAMSGPCPFPPLEGDGAPHEDSLFYSDPPRQDIPINTSSGSAYPLNDASKVHRGSSVSSIATKEPEKQVEPGMEIGTKDLYREDYRCPWDEWAPDDVGINAEAAVGWRKFALIVRREKREADQSYLALHSITVQSPLIKDRLGVVFDSYRGVSTSLKKLTFNAPFHDFFYRWDRFENIVQGEKDELVSKHMELLYDVLSPEIKPHIERTQDLLVNDVITYDYLWALFEPDTEVYTVTDDHERLYSLINSSYKQVSQNKTIFSISCRYIDCDGTNFGYASNTLAIGQFDDVKPIPELPVLPSHLHPDIKAIRAKLSERGRKFEQLNGFHYKSYSGLCIMNQNPFGGPNKRNLDDGRIVIDAKTHAAYNPDRAPRLQALDAAPAPPAPTTPGPFDGPFFAFDAGIGSAAAADDDDAMAFAGPLYRTMMPVVTRPPPRRRPAPAAQQSCTGGSIALGENQHALCTPLLRGYCLSAKQWAQFYVDDVRDIQWNEEAFRRLVLPLDYKKVIWAFVDSQLALAADVDDDGLPFDDVVEGKGKGIIMLLSGEPGVGKTLTAESVAEEMRRPLYSLSAGELGNAADEVEENLHRVLEVSTKWGAVLLLDECDVFLEKRSTADIQRNKLVSVFLRLLEYYKGVMFLTTNRVAAFDPAFESRIHLTIDYPKLDLPSRLHAWKTFVRPSDEGSRYASSITEEQLESLAAADMNGRQIKNVVKTARLLAAREKRMLALEDVEIVLRVKRGSPSGVRDGEFR</sequence>
<feature type="domain" description="AAA+ ATPase" evidence="2">
    <location>
        <begin position="537"/>
        <end position="664"/>
    </location>
</feature>
<evidence type="ECO:0000313" key="4">
    <source>
        <dbReference type="Proteomes" id="UP001430584"/>
    </source>
</evidence>
<organism evidence="3 4">
    <name type="scientific">Diplodia seriata</name>
    <dbReference type="NCBI Taxonomy" id="420778"/>
    <lineage>
        <taxon>Eukaryota</taxon>
        <taxon>Fungi</taxon>
        <taxon>Dikarya</taxon>
        <taxon>Ascomycota</taxon>
        <taxon>Pezizomycotina</taxon>
        <taxon>Dothideomycetes</taxon>
        <taxon>Dothideomycetes incertae sedis</taxon>
        <taxon>Botryosphaeriales</taxon>
        <taxon>Botryosphaeriaceae</taxon>
        <taxon>Diplodia</taxon>
    </lineage>
</organism>
<dbReference type="InterPro" id="IPR054289">
    <property type="entry name" value="DUF7025"/>
</dbReference>
<evidence type="ECO:0000259" key="2">
    <source>
        <dbReference type="SMART" id="SM00382"/>
    </source>
</evidence>
<dbReference type="Pfam" id="PF22942">
    <property type="entry name" value="DUF7025"/>
    <property type="match status" value="1"/>
</dbReference>
<dbReference type="SUPFAM" id="SSF52540">
    <property type="entry name" value="P-loop containing nucleoside triphosphate hydrolases"/>
    <property type="match status" value="1"/>
</dbReference>
<protein>
    <recommendedName>
        <fullName evidence="2">AAA+ ATPase domain-containing protein</fullName>
    </recommendedName>
</protein>
<comment type="caution">
    <text evidence="3">The sequence shown here is derived from an EMBL/GenBank/DDBJ whole genome shotgun (WGS) entry which is preliminary data.</text>
</comment>
<dbReference type="Proteomes" id="UP001430584">
    <property type="component" value="Unassembled WGS sequence"/>
</dbReference>
<proteinExistence type="predicted"/>
<evidence type="ECO:0000256" key="1">
    <source>
        <dbReference type="SAM" id="MobiDB-lite"/>
    </source>
</evidence>